<name>A0ABV0JY28_9CYAN</name>
<feature type="transmembrane region" description="Helical" evidence="7">
    <location>
        <begin position="61"/>
        <end position="79"/>
    </location>
</feature>
<evidence type="ECO:0000256" key="2">
    <source>
        <dbReference type="ARBA" id="ARBA00009773"/>
    </source>
</evidence>
<evidence type="ECO:0000256" key="4">
    <source>
        <dbReference type="ARBA" id="ARBA00022989"/>
    </source>
</evidence>
<dbReference type="Pfam" id="PF01594">
    <property type="entry name" value="AI-2E_transport"/>
    <property type="match status" value="1"/>
</dbReference>
<evidence type="ECO:0000256" key="3">
    <source>
        <dbReference type="ARBA" id="ARBA00022692"/>
    </source>
</evidence>
<organism evidence="8 9">
    <name type="scientific">Leptolyngbya subtilissima DQ-A4</name>
    <dbReference type="NCBI Taxonomy" id="2933933"/>
    <lineage>
        <taxon>Bacteria</taxon>
        <taxon>Bacillati</taxon>
        <taxon>Cyanobacteriota</taxon>
        <taxon>Cyanophyceae</taxon>
        <taxon>Leptolyngbyales</taxon>
        <taxon>Leptolyngbyaceae</taxon>
        <taxon>Leptolyngbya group</taxon>
        <taxon>Leptolyngbya</taxon>
    </lineage>
</organism>
<dbReference type="RefSeq" id="WP_242021365.1">
    <property type="nucleotide sequence ID" value="NZ_JAMPKX010000001.1"/>
</dbReference>
<comment type="caution">
    <text evidence="8">The sequence shown here is derived from an EMBL/GenBank/DDBJ whole genome shotgun (WGS) entry which is preliminary data.</text>
</comment>
<evidence type="ECO:0000256" key="1">
    <source>
        <dbReference type="ARBA" id="ARBA00004141"/>
    </source>
</evidence>
<evidence type="ECO:0000313" key="9">
    <source>
        <dbReference type="Proteomes" id="UP001482513"/>
    </source>
</evidence>
<proteinExistence type="inferred from homology"/>
<evidence type="ECO:0000256" key="6">
    <source>
        <dbReference type="SAM" id="MobiDB-lite"/>
    </source>
</evidence>
<comment type="similarity">
    <text evidence="2">Belongs to the autoinducer-2 exporter (AI-2E) (TC 2.A.86) family.</text>
</comment>
<evidence type="ECO:0000313" key="8">
    <source>
        <dbReference type="EMBL" id="MEP0945427.1"/>
    </source>
</evidence>
<keyword evidence="5 7" id="KW-0472">Membrane</keyword>
<feature type="transmembrane region" description="Helical" evidence="7">
    <location>
        <begin position="91"/>
        <end position="116"/>
    </location>
</feature>
<comment type="subcellular location">
    <subcellularLocation>
        <location evidence="1">Membrane</location>
        <topology evidence="1">Multi-pass membrane protein</topology>
    </subcellularLocation>
</comment>
<dbReference type="PANTHER" id="PTHR21716">
    <property type="entry name" value="TRANSMEMBRANE PROTEIN"/>
    <property type="match status" value="1"/>
</dbReference>
<feature type="transmembrane region" description="Helical" evidence="7">
    <location>
        <begin position="31"/>
        <end position="54"/>
    </location>
</feature>
<evidence type="ECO:0000256" key="7">
    <source>
        <dbReference type="SAM" id="Phobius"/>
    </source>
</evidence>
<dbReference type="PANTHER" id="PTHR21716:SF66">
    <property type="entry name" value="TRANSPORT PROTEIN SLL0063-RELATED"/>
    <property type="match status" value="1"/>
</dbReference>
<keyword evidence="4 7" id="KW-1133">Transmembrane helix</keyword>
<keyword evidence="9" id="KW-1185">Reference proteome</keyword>
<dbReference type="Proteomes" id="UP001482513">
    <property type="component" value="Unassembled WGS sequence"/>
</dbReference>
<keyword evidence="3 7" id="KW-0812">Transmembrane</keyword>
<feature type="transmembrane region" description="Helical" evidence="7">
    <location>
        <begin position="237"/>
        <end position="259"/>
    </location>
</feature>
<feature type="region of interest" description="Disordered" evidence="6">
    <location>
        <begin position="374"/>
        <end position="396"/>
    </location>
</feature>
<reference evidence="8 9" key="1">
    <citation type="submission" date="2022-04" db="EMBL/GenBank/DDBJ databases">
        <title>Positive selection, recombination, and allopatry shape intraspecific diversity of widespread and dominant cyanobacteria.</title>
        <authorList>
            <person name="Wei J."/>
            <person name="Shu W."/>
            <person name="Hu C."/>
        </authorList>
    </citation>
    <scope>NUCLEOTIDE SEQUENCE [LARGE SCALE GENOMIC DNA]</scope>
    <source>
        <strain evidence="8 9">DQ-A4</strain>
    </source>
</reference>
<dbReference type="InterPro" id="IPR002549">
    <property type="entry name" value="AI-2E-like"/>
</dbReference>
<sequence>MSRRMEYGAAHGNEPIAKSWLARWWEELTPMAQSTLVLLATPLLVLNVWAVAVIFGYFRSILVTVLIAGLLAFLLSYPMGRLENLGLKRGLASTLVLVLALVGFSGLAIVVLPFVIDQGQQLVVRLPDWFDSGKTQLIVLDGKMAEWGWPINLDGLIAQTSDRLKREIQSIAGEALNLTINVAVFTANKLLDVVLTVVLTFYLLQHGEEVWEGVVGLLPTRLQQPFSETLRQSFRNYFLGQFIVASCFGTALTIIFGLLNVPFGSLFGLTVGLLALVPFGGTVGVIIVTLLVALRDIKIAIPMLISAVVVQQLVENGIAPRVLGSVTGLNPFWVFIAILSGARVGGLLGVIVAVPAAVIIKEALVALRNSRQPVPEADASVSPGAGSPQAKAPALP</sequence>
<feature type="transmembrane region" description="Helical" evidence="7">
    <location>
        <begin position="265"/>
        <end position="292"/>
    </location>
</feature>
<gene>
    <name evidence="8" type="ORF">NC992_00945</name>
</gene>
<protein>
    <submittedName>
        <fullName evidence="8">AI-2E family transporter</fullName>
    </submittedName>
</protein>
<accession>A0ABV0JY28</accession>
<evidence type="ECO:0000256" key="5">
    <source>
        <dbReference type="ARBA" id="ARBA00023136"/>
    </source>
</evidence>
<dbReference type="EMBL" id="JAMPKX010000001">
    <property type="protein sequence ID" value="MEP0945427.1"/>
    <property type="molecule type" value="Genomic_DNA"/>
</dbReference>
<feature type="transmembrane region" description="Helical" evidence="7">
    <location>
        <begin position="331"/>
        <end position="360"/>
    </location>
</feature>